<dbReference type="SUPFAM" id="SSF51735">
    <property type="entry name" value="NAD(P)-binding Rossmann-fold domains"/>
    <property type="match status" value="1"/>
</dbReference>
<protein>
    <submittedName>
        <fullName evidence="3">NADP oxidoreductase coenzyme F420-dependent</fullName>
    </submittedName>
</protein>
<dbReference type="Proteomes" id="UP000263377">
    <property type="component" value="Unassembled WGS sequence"/>
</dbReference>
<name>A0A372ZMJ9_9ACTN</name>
<proteinExistence type="predicted"/>
<organism evidence="3 4">
    <name type="scientific">Kitasatospora xanthocidica</name>
    <dbReference type="NCBI Taxonomy" id="83382"/>
    <lineage>
        <taxon>Bacteria</taxon>
        <taxon>Bacillati</taxon>
        <taxon>Actinomycetota</taxon>
        <taxon>Actinomycetes</taxon>
        <taxon>Kitasatosporales</taxon>
        <taxon>Streptomycetaceae</taxon>
        <taxon>Kitasatospora</taxon>
    </lineage>
</organism>
<dbReference type="InterPro" id="IPR028939">
    <property type="entry name" value="P5C_Rdtase_cat_N"/>
</dbReference>
<reference evidence="3 4" key="1">
    <citation type="submission" date="2018-08" db="EMBL/GenBank/DDBJ databases">
        <title>Diversity &amp; Physiological Properties of Lignin-Decomposing Actinobacteria from Soil.</title>
        <authorList>
            <person name="Roh S.G."/>
            <person name="Kim S.B."/>
        </authorList>
    </citation>
    <scope>NUCLEOTIDE SEQUENCE [LARGE SCALE GENOMIC DNA]</scope>
    <source>
        <strain evidence="3 4">MMS17-GH009</strain>
    </source>
</reference>
<keyword evidence="4" id="KW-1185">Reference proteome</keyword>
<dbReference type="Gene3D" id="3.40.50.720">
    <property type="entry name" value="NAD(P)-binding Rossmann-like Domain"/>
    <property type="match status" value="1"/>
</dbReference>
<evidence type="ECO:0000256" key="1">
    <source>
        <dbReference type="ARBA" id="ARBA00023002"/>
    </source>
</evidence>
<dbReference type="AlphaFoldDB" id="A0A372ZMJ9"/>
<feature type="domain" description="Pyrroline-5-carboxylate reductase catalytic N-terminal" evidence="2">
    <location>
        <begin position="4"/>
        <end position="93"/>
    </location>
</feature>
<comment type="caution">
    <text evidence="3">The sequence shown here is derived from an EMBL/GenBank/DDBJ whole genome shotgun (WGS) entry which is preliminary data.</text>
</comment>
<gene>
    <name evidence="3" type="ORF">DR950_03340</name>
</gene>
<dbReference type="PANTHER" id="PTHR14239:SF10">
    <property type="entry name" value="REDUCTASE"/>
    <property type="match status" value="1"/>
</dbReference>
<keyword evidence="1" id="KW-0560">Oxidoreductase</keyword>
<accession>A0A372ZMJ9</accession>
<evidence type="ECO:0000313" key="4">
    <source>
        <dbReference type="Proteomes" id="UP000263377"/>
    </source>
</evidence>
<dbReference type="EMBL" id="QVIG01000001">
    <property type="protein sequence ID" value="RGD56951.1"/>
    <property type="molecule type" value="Genomic_DNA"/>
</dbReference>
<evidence type="ECO:0000313" key="3">
    <source>
        <dbReference type="EMBL" id="RGD56951.1"/>
    </source>
</evidence>
<dbReference type="Pfam" id="PF03807">
    <property type="entry name" value="F420_oxidored"/>
    <property type="match status" value="1"/>
</dbReference>
<dbReference type="InterPro" id="IPR036291">
    <property type="entry name" value="NAD(P)-bd_dom_sf"/>
</dbReference>
<dbReference type="InterPro" id="IPR051267">
    <property type="entry name" value="STEAP_metalloreductase"/>
</dbReference>
<dbReference type="GO" id="GO:0016491">
    <property type="term" value="F:oxidoreductase activity"/>
    <property type="evidence" value="ECO:0007669"/>
    <property type="project" value="UniProtKB-KW"/>
</dbReference>
<sequence>MTTAIVGVGNIGGAVARHLVAGGEHVVLTGKSASRAQELADELGPLAHTATIRDAVAEADTVVFAVWLDTIKELIPQVSPQLVGKVVVDPSNPIAFDDQGRMVRSLPDGQSAGSVVAALLPGGAHYVKAFGTLAAEALAASANRTPQRAALLYATDDEHAAAAAERLIRTAGFDPVRAGGLADAGRIEAPGGDLHQSGLDGEVVGADQARAAITADR</sequence>
<dbReference type="PANTHER" id="PTHR14239">
    <property type="entry name" value="DUDULIN-RELATED"/>
    <property type="match status" value="1"/>
</dbReference>
<evidence type="ECO:0000259" key="2">
    <source>
        <dbReference type="Pfam" id="PF03807"/>
    </source>
</evidence>